<feature type="compositionally biased region" description="Polar residues" evidence="1">
    <location>
        <begin position="175"/>
        <end position="196"/>
    </location>
</feature>
<evidence type="ECO:0000313" key="3">
    <source>
        <dbReference type="EnsemblPlants" id="Bra035072.1-P"/>
    </source>
</evidence>
<feature type="transmembrane region" description="Helical" evidence="2">
    <location>
        <begin position="66"/>
        <end position="85"/>
    </location>
</feature>
<dbReference type="HOGENOM" id="CLU_041384_0_0_1"/>
<feature type="region of interest" description="Disordered" evidence="1">
    <location>
        <begin position="106"/>
        <end position="243"/>
    </location>
</feature>
<dbReference type="STRING" id="51351.M4F1X5"/>
<keyword evidence="2" id="KW-0812">Transmembrane</keyword>
<evidence type="ECO:0000313" key="4">
    <source>
        <dbReference type="Proteomes" id="UP000011750"/>
    </source>
</evidence>
<reference evidence="3 4" key="1">
    <citation type="journal article" date="2011" name="Nat. Genet.">
        <title>The genome of the mesopolyploid crop species Brassica rapa.</title>
        <authorList>
            <consortium name="Brassica rapa Genome Sequencing Project Consortium"/>
            <person name="Wang X."/>
            <person name="Wang H."/>
            <person name="Wang J."/>
            <person name="Sun R."/>
            <person name="Wu J."/>
            <person name="Liu S."/>
            <person name="Bai Y."/>
            <person name="Mun J.H."/>
            <person name="Bancroft I."/>
            <person name="Cheng F."/>
            <person name="Huang S."/>
            <person name="Li X."/>
            <person name="Hua W."/>
            <person name="Wang J."/>
            <person name="Wang X."/>
            <person name="Freeling M."/>
            <person name="Pires J.C."/>
            <person name="Paterson A.H."/>
            <person name="Chalhoub B."/>
            <person name="Wang B."/>
            <person name="Hayward A."/>
            <person name="Sharpe A.G."/>
            <person name="Park B.S."/>
            <person name="Weisshaar B."/>
            <person name="Liu B."/>
            <person name="Li B."/>
            <person name="Liu B."/>
            <person name="Tong C."/>
            <person name="Song C."/>
            <person name="Duran C."/>
            <person name="Peng C."/>
            <person name="Geng C."/>
            <person name="Koh C."/>
            <person name="Lin C."/>
            <person name="Edwards D."/>
            <person name="Mu D."/>
            <person name="Shen D."/>
            <person name="Soumpourou E."/>
            <person name="Li F."/>
            <person name="Fraser F."/>
            <person name="Conant G."/>
            <person name="Lassalle G."/>
            <person name="King G.J."/>
            <person name="Bonnema G."/>
            <person name="Tang H."/>
            <person name="Wang H."/>
            <person name="Belcram H."/>
            <person name="Zhou H."/>
            <person name="Hirakawa H."/>
            <person name="Abe H."/>
            <person name="Guo H."/>
            <person name="Wang H."/>
            <person name="Jin H."/>
            <person name="Parkin I.A."/>
            <person name="Batley J."/>
            <person name="Kim J.S."/>
            <person name="Just J."/>
            <person name="Li J."/>
            <person name="Xu J."/>
            <person name="Deng J."/>
            <person name="Kim J.A."/>
            <person name="Li J."/>
            <person name="Yu J."/>
            <person name="Meng J."/>
            <person name="Wang J."/>
            <person name="Min J."/>
            <person name="Poulain J."/>
            <person name="Wang J."/>
            <person name="Hatakeyama K."/>
            <person name="Wu K."/>
            <person name="Wang L."/>
            <person name="Fang L."/>
            <person name="Trick M."/>
            <person name="Links M.G."/>
            <person name="Zhao M."/>
            <person name="Jin M."/>
            <person name="Ramchiary N."/>
            <person name="Drou N."/>
            <person name="Berkman P.J."/>
            <person name="Cai Q."/>
            <person name="Huang Q."/>
            <person name="Li R."/>
            <person name="Tabata S."/>
            <person name="Cheng S."/>
            <person name="Zhang S."/>
            <person name="Zhang S."/>
            <person name="Huang S."/>
            <person name="Sato S."/>
            <person name="Sun S."/>
            <person name="Kwon S.J."/>
            <person name="Choi S.R."/>
            <person name="Lee T.H."/>
            <person name="Fan W."/>
            <person name="Zhao X."/>
            <person name="Tan X."/>
            <person name="Xu X."/>
            <person name="Wang Y."/>
            <person name="Qiu Y."/>
            <person name="Yin Y."/>
            <person name="Li Y."/>
            <person name="Du Y."/>
            <person name="Liao Y."/>
            <person name="Lim Y."/>
            <person name="Narusaka Y."/>
            <person name="Wang Y."/>
            <person name="Wang Z."/>
            <person name="Li Z."/>
            <person name="Wang Z."/>
            <person name="Xiong Z."/>
            <person name="Zhang Z."/>
        </authorList>
    </citation>
    <scope>NUCLEOTIDE SEQUENCE [LARGE SCALE GENOMIC DNA]</scope>
    <source>
        <strain evidence="3 4">cv. Chiifu-401-42</strain>
    </source>
</reference>
<reference evidence="3" key="3">
    <citation type="submission" date="2023-03" db="UniProtKB">
        <authorList>
            <consortium name="EnsemblPlants"/>
        </authorList>
    </citation>
    <scope>IDENTIFICATION</scope>
    <source>
        <strain evidence="3">cv. Chiifu-401-42</strain>
    </source>
</reference>
<feature type="transmembrane region" description="Helical" evidence="2">
    <location>
        <begin position="317"/>
        <end position="336"/>
    </location>
</feature>
<dbReference type="AlphaFoldDB" id="M4F1X5"/>
<dbReference type="PANTHER" id="PTHR33709">
    <property type="entry name" value="OSJNBA0035M09.9 PROTEIN"/>
    <property type="match status" value="1"/>
</dbReference>
<proteinExistence type="predicted"/>
<reference evidence="3 4" key="2">
    <citation type="journal article" date="2018" name="Hortic Res">
        <title>Improved Brassica rapa reference genome by single-molecule sequencing and chromosome conformation capture technologies.</title>
        <authorList>
            <person name="Zhang L."/>
            <person name="Cai X."/>
            <person name="Wu J."/>
            <person name="Liu M."/>
            <person name="Grob S."/>
            <person name="Cheng F."/>
            <person name="Liang J."/>
            <person name="Cai C."/>
            <person name="Liu Z."/>
            <person name="Liu B."/>
            <person name="Wang F."/>
            <person name="Li S."/>
            <person name="Liu F."/>
            <person name="Li X."/>
            <person name="Cheng L."/>
            <person name="Yang W."/>
            <person name="Li M.H."/>
            <person name="Grossniklaus U."/>
            <person name="Zheng H."/>
            <person name="Wang X."/>
        </authorList>
    </citation>
    <scope>NUCLEOTIDE SEQUENCE [LARGE SCALE GENOMIC DNA]</scope>
    <source>
        <strain evidence="3 4">cv. Chiifu-401-42</strain>
    </source>
</reference>
<dbReference type="FunCoup" id="M4F1X5">
    <property type="interactions" value="2420"/>
</dbReference>
<dbReference type="InParanoid" id="M4F1X5"/>
<dbReference type="PANTHER" id="PTHR33709:SF13">
    <property type="entry name" value="F9K20.7 PROTEIN"/>
    <property type="match status" value="1"/>
</dbReference>
<dbReference type="Proteomes" id="UP000011750">
    <property type="component" value="Chromosome A07"/>
</dbReference>
<organism evidence="3 4">
    <name type="scientific">Brassica campestris</name>
    <name type="common">Field mustard</name>
    <dbReference type="NCBI Taxonomy" id="3711"/>
    <lineage>
        <taxon>Eukaryota</taxon>
        <taxon>Viridiplantae</taxon>
        <taxon>Streptophyta</taxon>
        <taxon>Embryophyta</taxon>
        <taxon>Tracheophyta</taxon>
        <taxon>Spermatophyta</taxon>
        <taxon>Magnoliopsida</taxon>
        <taxon>eudicotyledons</taxon>
        <taxon>Gunneridae</taxon>
        <taxon>Pentapetalae</taxon>
        <taxon>rosids</taxon>
        <taxon>malvids</taxon>
        <taxon>Brassicales</taxon>
        <taxon>Brassicaceae</taxon>
        <taxon>Brassiceae</taxon>
        <taxon>Brassica</taxon>
    </lineage>
</organism>
<protein>
    <recommendedName>
        <fullName evidence="5">Ubiquitin-specific protease family C19-related protein</fullName>
    </recommendedName>
</protein>
<dbReference type="eggNOG" id="ENOG502QRIM">
    <property type="taxonomic scope" value="Eukaryota"/>
</dbReference>
<feature type="transmembrane region" description="Helical" evidence="2">
    <location>
        <begin position="292"/>
        <end position="311"/>
    </location>
</feature>
<name>M4F1X5_BRACM</name>
<evidence type="ECO:0000256" key="1">
    <source>
        <dbReference type="SAM" id="MobiDB-lite"/>
    </source>
</evidence>
<keyword evidence="4" id="KW-1185">Reference proteome</keyword>
<dbReference type="Gramene" id="Bra035072.1">
    <property type="protein sequence ID" value="Bra035072.1-P"/>
    <property type="gene ID" value="Bra035072"/>
</dbReference>
<dbReference type="OMA" id="NGDSWKL"/>
<dbReference type="InterPro" id="IPR040339">
    <property type="entry name" value="At1g16860-like"/>
</dbReference>
<evidence type="ECO:0000256" key="2">
    <source>
        <dbReference type="SAM" id="Phobius"/>
    </source>
</evidence>
<sequence>MTATSKDSVLSFLSRLSNQKVKAFERFERERAIERDKVASVAAERDRDREGGRVSSNGYGISATRLLLSLFQLLSLISYFFLISFSNGDSWKLTLSLLSNGLFVSGRPEQPKEKPPTMSSVATPYTGGDIKKSGELGKMFDIPTDGTKSRKSGPITGASSRSGQQPGPGGPNATGRMSGSLASAGSNSMKKTNSGPLSKHGEPLKKSSGPQSGNSGPIPILPTTGLITSGPITSGPLNSSGAPRKISGPLDYSGSMKTHHHNNPSSVVHNQAVTTLAPEDDFSCMKSFPKPVMWLVILIFVMGFLAGGFILGAVHNAILLIVVAVLFAAVAALFFWNVSCERRGITDFVARYPDADLRTAKNGQYVKVTGVVTCGNVPLESSFHRVPRCVYTSTCLYEYRGWGSKPANASHRRFTWGLRSAERHVVDFYISDFQSGLRALVKTGNGAKVTPIVDDSVVIDFKPGSEQASPDFVRWLGQKNLSNDERVMRLKEGYIKEGSTVSVIGVVQRNESVLMIVPTTEPLAAGWQWSKCTFPASLEGIVLRCEDSSNVDAIPV</sequence>
<feature type="compositionally biased region" description="Polar residues" evidence="1">
    <location>
        <begin position="225"/>
        <end position="241"/>
    </location>
</feature>
<accession>M4F1X5</accession>
<evidence type="ECO:0008006" key="5">
    <source>
        <dbReference type="Google" id="ProtNLM"/>
    </source>
</evidence>
<keyword evidence="2" id="KW-0472">Membrane</keyword>
<keyword evidence="2" id="KW-1133">Transmembrane helix</keyword>
<dbReference type="EnsemblPlants" id="Bra035072.1">
    <property type="protein sequence ID" value="Bra035072.1-P"/>
    <property type="gene ID" value="Bra035072"/>
</dbReference>